<gene>
    <name evidence="4" type="ORF">METZ01_LOCUS199491</name>
</gene>
<dbReference type="AlphaFoldDB" id="A0A382E9U3"/>
<dbReference type="PANTHER" id="PTHR21337:SF0">
    <property type="entry name" value="PHOSPHO-2-DEHYDRO-3-DEOXYHEPTONATE ALDOLASE"/>
    <property type="match status" value="1"/>
</dbReference>
<keyword evidence="3" id="KW-0808">Transferase</keyword>
<dbReference type="PANTHER" id="PTHR21337">
    <property type="entry name" value="PHOSPHO-2-DEHYDRO-3-DEOXYHEPTONATE ALDOLASE 1, 2"/>
    <property type="match status" value="1"/>
</dbReference>
<dbReference type="InterPro" id="IPR002480">
    <property type="entry name" value="DAHP_synth_2"/>
</dbReference>
<dbReference type="Pfam" id="PF01474">
    <property type="entry name" value="DAHP_synth_2"/>
    <property type="match status" value="1"/>
</dbReference>
<feature type="non-terminal residue" evidence="4">
    <location>
        <position position="222"/>
    </location>
</feature>
<evidence type="ECO:0000256" key="3">
    <source>
        <dbReference type="ARBA" id="ARBA00022679"/>
    </source>
</evidence>
<evidence type="ECO:0000256" key="1">
    <source>
        <dbReference type="ARBA" id="ARBA00008911"/>
    </source>
</evidence>
<evidence type="ECO:0000256" key="2">
    <source>
        <dbReference type="ARBA" id="ARBA00012694"/>
    </source>
</evidence>
<reference evidence="4" key="1">
    <citation type="submission" date="2018-05" db="EMBL/GenBank/DDBJ databases">
        <authorList>
            <person name="Lanie J.A."/>
            <person name="Ng W.-L."/>
            <person name="Kazmierczak K.M."/>
            <person name="Andrzejewski T.M."/>
            <person name="Davidsen T.M."/>
            <person name="Wayne K.J."/>
            <person name="Tettelin H."/>
            <person name="Glass J.I."/>
            <person name="Rusch D."/>
            <person name="Podicherti R."/>
            <person name="Tsui H.-C.T."/>
            <person name="Winkler M.E."/>
        </authorList>
    </citation>
    <scope>NUCLEOTIDE SEQUENCE</scope>
</reference>
<protein>
    <recommendedName>
        <fullName evidence="2">3-deoxy-7-phosphoheptulonate synthase</fullName>
        <ecNumber evidence="2">2.5.1.54</ecNumber>
    </recommendedName>
</protein>
<organism evidence="4">
    <name type="scientific">marine metagenome</name>
    <dbReference type="NCBI Taxonomy" id="408172"/>
    <lineage>
        <taxon>unclassified sequences</taxon>
        <taxon>metagenomes</taxon>
        <taxon>ecological metagenomes</taxon>
    </lineage>
</organism>
<dbReference type="SUPFAM" id="SSF51569">
    <property type="entry name" value="Aldolase"/>
    <property type="match status" value="1"/>
</dbReference>
<comment type="similarity">
    <text evidence="1">Belongs to the class-II DAHP synthase family.</text>
</comment>
<dbReference type="EC" id="2.5.1.54" evidence="2"/>
<name>A0A382E9U3_9ZZZZ</name>
<dbReference type="EMBL" id="UINC01043094">
    <property type="protein sequence ID" value="SVB46637.1"/>
    <property type="molecule type" value="Genomic_DNA"/>
</dbReference>
<proteinExistence type="inferred from homology"/>
<sequence length="222" mass="24662">MDHLADVEKTLKDFPPLVFAGEVRSLKKSLADVAEGRGFLLQGGDCAESFSEFHADNIRDTFRVILQMAVILTSGANLPVVKVGRMAGQFAKPRSSATETIDGIELPSYTGDIINGIQFDETKRQPDPERLLKAYSQAASTLNLLRAFADGGYADLRHVNSWNMGFVKSGPQGERYRYLAHQIQESLNFMEALDITSSNTPQLRRVSYYTSHEALLLPYEEA</sequence>
<accession>A0A382E9U3</accession>
<dbReference type="Gene3D" id="3.20.20.70">
    <property type="entry name" value="Aldolase class I"/>
    <property type="match status" value="1"/>
</dbReference>
<evidence type="ECO:0000313" key="4">
    <source>
        <dbReference type="EMBL" id="SVB46637.1"/>
    </source>
</evidence>
<dbReference type="GO" id="GO:0003849">
    <property type="term" value="F:3-deoxy-7-phosphoheptulonate synthase activity"/>
    <property type="evidence" value="ECO:0007669"/>
    <property type="project" value="UniProtKB-EC"/>
</dbReference>
<dbReference type="InterPro" id="IPR013785">
    <property type="entry name" value="Aldolase_TIM"/>
</dbReference>
<dbReference type="GO" id="GO:0009073">
    <property type="term" value="P:aromatic amino acid family biosynthetic process"/>
    <property type="evidence" value="ECO:0007669"/>
    <property type="project" value="InterPro"/>
</dbReference>